<organism evidence="1">
    <name type="scientific">hydrothermal vent metagenome</name>
    <dbReference type="NCBI Taxonomy" id="652676"/>
    <lineage>
        <taxon>unclassified sequences</taxon>
        <taxon>metagenomes</taxon>
        <taxon>ecological metagenomes</taxon>
    </lineage>
</organism>
<dbReference type="PANTHER" id="PTHR34301">
    <property type="entry name" value="DNA-BINDING PROTEIN-RELATED"/>
    <property type="match status" value="1"/>
</dbReference>
<name>A0A3B1DLY1_9ZZZZ</name>
<dbReference type="EMBL" id="UOGJ01000137">
    <property type="protein sequence ID" value="VAX37793.1"/>
    <property type="molecule type" value="Genomic_DNA"/>
</dbReference>
<dbReference type="SUPFAM" id="SSF52540">
    <property type="entry name" value="P-loop containing nucleoside triphosphate hydrolases"/>
    <property type="match status" value="1"/>
</dbReference>
<reference evidence="1" key="1">
    <citation type="submission" date="2018-06" db="EMBL/GenBank/DDBJ databases">
        <authorList>
            <person name="Zhirakovskaya E."/>
        </authorList>
    </citation>
    <scope>NUCLEOTIDE SEQUENCE</scope>
</reference>
<evidence type="ECO:0008006" key="2">
    <source>
        <dbReference type="Google" id="ProtNLM"/>
    </source>
</evidence>
<gene>
    <name evidence="1" type="ORF">MNBD_UNCLBAC01-1501</name>
</gene>
<accession>A0A3B1DLY1</accession>
<proteinExistence type="predicted"/>
<dbReference type="InterPro" id="IPR027417">
    <property type="entry name" value="P-loop_NTPase"/>
</dbReference>
<dbReference type="InterPro" id="IPR036390">
    <property type="entry name" value="WH_DNA-bd_sf"/>
</dbReference>
<dbReference type="Gene3D" id="3.40.50.300">
    <property type="entry name" value="P-loop containing nucleotide triphosphate hydrolases"/>
    <property type="match status" value="1"/>
</dbReference>
<sequence>MNSIGINQAFFGRTQYLDLLKRRVIDLKEGYRQNIAFLGSCYVGKSTLIHYFLANLDEPDVVPIYLDLENKELPYFFFKFTGTLLYNFSKIKNLPLHDDLNLLIESTKGIIPHTIDVIQKIRTDLTKGKNIDTFSGLLTLPEVFTNETGKSCILIFDEFQNLEEFAIADVFQYLGKKIMTQKRCFYILTSSYPVEAKKILAEKLSLLFGNFEIMMVEAFDLQASQQFIEQSLVDKRIGAQLKSFLTDFTGGHPLYLNLICQEVLNLSAIHVQNEIYMPILSQAVENTIFNRWGVISRHFELIVCDLCTGKGGRIVTEILIALSNGQHKTDELLSSIGVKKTQITQRLNRLLELGVIVKNGTFYYLKDKLFKYWVKYVYQKRLKDVELAPDKQRRQFKDEFNACVEIFKVSSRKDFPARIMELLHCFDNEAFNLNGRKYKLPLFQEIVSLKLKSETGRDLDIIKAKTTGSEWFMVTKKENLGESDINLILAESKRAARKPERCVMISLSTIDENARLKALQERFWIWNENELNTLLTLFDKPHIL</sequence>
<dbReference type="SUPFAM" id="SSF46785">
    <property type="entry name" value="Winged helix' DNA-binding domain"/>
    <property type="match status" value="1"/>
</dbReference>
<evidence type="ECO:0000313" key="1">
    <source>
        <dbReference type="EMBL" id="VAX37793.1"/>
    </source>
</evidence>
<dbReference type="PANTHER" id="PTHR34301:SF8">
    <property type="entry name" value="ATPASE DOMAIN-CONTAINING PROTEIN"/>
    <property type="match status" value="1"/>
</dbReference>
<dbReference type="AlphaFoldDB" id="A0A3B1DLY1"/>
<protein>
    <recommendedName>
        <fullName evidence="2">Archaeal ATPase, fused to C-terminal DUF234 domain</fullName>
    </recommendedName>
</protein>